<reference evidence="3" key="1">
    <citation type="journal article" date="2017" name="Nature">
        <title>The genome of Chenopodium quinoa.</title>
        <authorList>
            <person name="Jarvis D.E."/>
            <person name="Ho Y.S."/>
            <person name="Lightfoot D.J."/>
            <person name="Schmoeckel S.M."/>
            <person name="Li B."/>
            <person name="Borm T.J.A."/>
            <person name="Ohyanagi H."/>
            <person name="Mineta K."/>
            <person name="Michell C.T."/>
            <person name="Saber N."/>
            <person name="Kharbatia N.M."/>
            <person name="Rupper R.R."/>
            <person name="Sharp A.R."/>
            <person name="Dally N."/>
            <person name="Boughton B.A."/>
            <person name="Woo Y.H."/>
            <person name="Gao G."/>
            <person name="Schijlen E.G.W.M."/>
            <person name="Guo X."/>
            <person name="Momin A.A."/>
            <person name="Negrao S."/>
            <person name="Al-Babili S."/>
            <person name="Gehring C."/>
            <person name="Roessner U."/>
            <person name="Jung C."/>
            <person name="Murphy K."/>
            <person name="Arold S.T."/>
            <person name="Gojobori T."/>
            <person name="van der Linden C.G."/>
            <person name="van Loo E.N."/>
            <person name="Jellen E.N."/>
            <person name="Maughan P.J."/>
            <person name="Tester M."/>
        </authorList>
    </citation>
    <scope>NUCLEOTIDE SEQUENCE [LARGE SCALE GENOMIC DNA]</scope>
    <source>
        <strain evidence="3">cv. PI 614886</strain>
    </source>
</reference>
<dbReference type="InterPro" id="IPR027942">
    <property type="entry name" value="SEO_N"/>
</dbReference>
<proteinExistence type="predicted"/>
<dbReference type="PANTHER" id="PTHR33232">
    <property type="entry name" value="PROTEIN SIEVE ELEMENT OCCLUSION B-LIKE"/>
    <property type="match status" value="1"/>
</dbReference>
<dbReference type="InterPro" id="IPR039299">
    <property type="entry name" value="SEOA"/>
</dbReference>
<dbReference type="Proteomes" id="UP000596660">
    <property type="component" value="Unplaced"/>
</dbReference>
<dbReference type="Pfam" id="PF14577">
    <property type="entry name" value="SEO_C"/>
    <property type="match status" value="1"/>
</dbReference>
<dbReference type="InterPro" id="IPR027944">
    <property type="entry name" value="SEO_C"/>
</dbReference>
<dbReference type="AlphaFoldDB" id="A0A803L0Y1"/>
<evidence type="ECO:0008006" key="5">
    <source>
        <dbReference type="Google" id="ProtNLM"/>
    </source>
</evidence>
<name>A0A803L0Y1_CHEQI</name>
<evidence type="ECO:0000313" key="3">
    <source>
        <dbReference type="EnsemblPlants" id="AUR62005519-RA:cds"/>
    </source>
</evidence>
<evidence type="ECO:0000259" key="1">
    <source>
        <dbReference type="Pfam" id="PF14576"/>
    </source>
</evidence>
<dbReference type="OMA" id="GETIMIC"/>
<evidence type="ECO:0000259" key="2">
    <source>
        <dbReference type="Pfam" id="PF14577"/>
    </source>
</evidence>
<dbReference type="GO" id="GO:0010088">
    <property type="term" value="P:phloem development"/>
    <property type="evidence" value="ECO:0007669"/>
    <property type="project" value="InterPro"/>
</dbReference>
<dbReference type="Gramene" id="AUR62005519-RA">
    <property type="protein sequence ID" value="AUR62005519-RA:cds"/>
    <property type="gene ID" value="AUR62005519"/>
</dbReference>
<dbReference type="Pfam" id="PF14576">
    <property type="entry name" value="SEO_N"/>
    <property type="match status" value="1"/>
</dbReference>
<accession>A0A803L0Y1</accession>
<organism evidence="3 4">
    <name type="scientific">Chenopodium quinoa</name>
    <name type="common">Quinoa</name>
    <dbReference type="NCBI Taxonomy" id="63459"/>
    <lineage>
        <taxon>Eukaryota</taxon>
        <taxon>Viridiplantae</taxon>
        <taxon>Streptophyta</taxon>
        <taxon>Embryophyta</taxon>
        <taxon>Tracheophyta</taxon>
        <taxon>Spermatophyta</taxon>
        <taxon>Magnoliopsida</taxon>
        <taxon>eudicotyledons</taxon>
        <taxon>Gunneridae</taxon>
        <taxon>Pentapetalae</taxon>
        <taxon>Caryophyllales</taxon>
        <taxon>Chenopodiaceae</taxon>
        <taxon>Chenopodioideae</taxon>
        <taxon>Atripliceae</taxon>
        <taxon>Chenopodium</taxon>
    </lineage>
</organism>
<dbReference type="EnsemblPlants" id="AUR62005519-RA">
    <property type="protein sequence ID" value="AUR62005519-RA:cds"/>
    <property type="gene ID" value="AUR62005519"/>
</dbReference>
<reference evidence="3" key="2">
    <citation type="submission" date="2021-03" db="UniProtKB">
        <authorList>
            <consortium name="EnsemblPlants"/>
        </authorList>
    </citation>
    <scope>IDENTIFICATION</scope>
</reference>
<keyword evidence="4" id="KW-1185">Reference proteome</keyword>
<feature type="domain" description="Sieve element occlusion C-terminal" evidence="2">
    <location>
        <begin position="505"/>
        <end position="735"/>
    </location>
</feature>
<protein>
    <recommendedName>
        <fullName evidence="5">Protein SIEVE ELEMENT OCCLUSION B-like</fullName>
    </recommendedName>
</protein>
<feature type="domain" description="Sieve element occlusion N-terminal" evidence="1">
    <location>
        <begin position="23"/>
        <end position="309"/>
    </location>
</feature>
<dbReference type="PANTHER" id="PTHR33232:SF20">
    <property type="entry name" value="PROTEIN SIEVE ELEMENT OCCLUSION B-LIKE"/>
    <property type="match status" value="1"/>
</dbReference>
<evidence type="ECO:0000313" key="4">
    <source>
        <dbReference type="Proteomes" id="UP000596660"/>
    </source>
</evidence>
<sequence length="736" mass="84230">MASSTVPGRKHRFRGDRHLFSASDDTTMLNQLRATHAPDGRDIDVKPLLHIIEDIFYRAAPTIPGSTQGDQAHMDALDDKAFQAGYGELIELLAFTINKISNEIVCKCSGSGDAHTTTLSIFNMVSNYSWDAKVVLALAAFAVYYGDFWLIAQLYTVNSLAKSVAILKQLPEIMENPDSLKPKFEAIGNLIRAMVNVTNCIVEFKELPPQYITADTPVYESADALIPTAAYWIIRSTLACASQIAGLISMSNEYISSTTEAWELSSLAHKVSSIYEHLRKQLDLCYQQIDEKKHIEAYQLLIRTFETPHLDNMKILRLLIYSKDDQLPLWDGSGNKIVCLLFTPLLLSVVALTKFYFTQKIEKFMIKVSIDVLRRRNVLLLITDLDFSHEELSILDQMYQESRQHPARVESQYEVVWLPVVDRSSPWDDKKQKQFEALQSMMPWYTVYHPSLIDPAVLRYIKEVWHFSKKPMLVVLDPQGRVTNPNALYMMWIWGALAFPFTRTREEALWAEEKWRLDLLADAIEPMIFQWIKDQKYICLYGGEDLEWIQKFTAKLHDTAKAAQIPLEMLYVGKSNLKEKIRKINDAITAQGFSQVLPDVTLVWYFWVRLESMWHSKVQQGKTVQDDPIMQEIVTMMSFDAGDQGWALISKGATEMTKAKGETIMICLNNFDIWKEDVPEKGFVQAIIDYLQMNQTPHHCNRLILPGTTGSVPDKVVCAECGRAMEKFIMYRCCTD</sequence>